<keyword evidence="2" id="KW-0378">Hydrolase</keyword>
<evidence type="ECO:0000256" key="4">
    <source>
        <dbReference type="ARBA" id="ARBA00069124"/>
    </source>
</evidence>
<dbReference type="GO" id="GO:0008233">
    <property type="term" value="F:peptidase activity"/>
    <property type="evidence" value="ECO:0007669"/>
    <property type="project" value="UniProtKB-KW"/>
</dbReference>
<protein>
    <recommendedName>
        <fullName evidence="4">Isoaspartyl peptidase</fullName>
    </recommendedName>
</protein>
<accession>A0A7K3WUE9</accession>
<evidence type="ECO:0000256" key="7">
    <source>
        <dbReference type="PIRSR" id="PIRSR600246-3"/>
    </source>
</evidence>
<evidence type="ECO:0000256" key="1">
    <source>
        <dbReference type="ARBA" id="ARBA00022670"/>
    </source>
</evidence>
<dbReference type="GO" id="GO:0006508">
    <property type="term" value="P:proteolysis"/>
    <property type="evidence" value="ECO:0007669"/>
    <property type="project" value="UniProtKB-KW"/>
</dbReference>
<proteinExistence type="predicted"/>
<evidence type="ECO:0000256" key="3">
    <source>
        <dbReference type="ARBA" id="ARBA00022813"/>
    </source>
</evidence>
<dbReference type="InterPro" id="IPR029055">
    <property type="entry name" value="Ntn_hydrolases_N"/>
</dbReference>
<dbReference type="SUPFAM" id="SSF56235">
    <property type="entry name" value="N-terminal nucleophile aminohydrolases (Ntn hydrolases)"/>
    <property type="match status" value="1"/>
</dbReference>
<evidence type="ECO:0000313" key="9">
    <source>
        <dbReference type="Proteomes" id="UP000486602"/>
    </source>
</evidence>
<dbReference type="CDD" id="cd04701">
    <property type="entry name" value="Asparaginase_2"/>
    <property type="match status" value="1"/>
</dbReference>
<feature type="binding site" evidence="6">
    <location>
        <begin position="247"/>
        <end position="250"/>
    </location>
    <ligand>
        <name>substrate</name>
    </ligand>
</feature>
<dbReference type="AlphaFoldDB" id="A0A7K3WUE9"/>
<reference evidence="8 9" key="1">
    <citation type="submission" date="2020-02" db="EMBL/GenBank/DDBJ databases">
        <title>Out from the shadows clarifying the taxonomy of the family Cryomorphaceae and related taxa by utilizing the GTDB taxonomic framework.</title>
        <authorList>
            <person name="Bowman J.P."/>
        </authorList>
    </citation>
    <scope>NUCLEOTIDE SEQUENCE [LARGE SCALE GENOMIC DNA]</scope>
    <source>
        <strain evidence="8 9">QSSC 1-22</strain>
    </source>
</reference>
<evidence type="ECO:0000256" key="6">
    <source>
        <dbReference type="PIRSR" id="PIRSR600246-2"/>
    </source>
</evidence>
<dbReference type="Proteomes" id="UP000486602">
    <property type="component" value="Unassembled WGS sequence"/>
</dbReference>
<dbReference type="EMBL" id="JAAGVY010000027">
    <property type="protein sequence ID" value="NEN24522.1"/>
    <property type="molecule type" value="Genomic_DNA"/>
</dbReference>
<evidence type="ECO:0000256" key="2">
    <source>
        <dbReference type="ARBA" id="ARBA00022801"/>
    </source>
</evidence>
<keyword evidence="1" id="KW-0645">Protease</keyword>
<dbReference type="PANTHER" id="PTHR10188">
    <property type="entry name" value="L-ASPARAGINASE"/>
    <property type="match status" value="1"/>
</dbReference>
<feature type="active site" description="Nucleophile" evidence="5">
    <location>
        <position position="196"/>
    </location>
</feature>
<feature type="binding site" evidence="6">
    <location>
        <begin position="224"/>
        <end position="227"/>
    </location>
    <ligand>
        <name>substrate</name>
    </ligand>
</feature>
<feature type="site" description="Cleavage; by autolysis" evidence="7">
    <location>
        <begin position="195"/>
        <end position="196"/>
    </location>
</feature>
<gene>
    <name evidence="8" type="ORF">G3O08_13525</name>
</gene>
<dbReference type="PANTHER" id="PTHR10188:SF6">
    <property type="entry name" value="N(4)-(BETA-N-ACETYLGLUCOSAMINYL)-L-ASPARAGINASE"/>
    <property type="match status" value="1"/>
</dbReference>
<keyword evidence="9" id="KW-1185">Reference proteome</keyword>
<evidence type="ECO:0000313" key="8">
    <source>
        <dbReference type="EMBL" id="NEN24522.1"/>
    </source>
</evidence>
<dbReference type="RefSeq" id="WP_163285915.1">
    <property type="nucleotide sequence ID" value="NZ_JAAGVY010000027.1"/>
</dbReference>
<dbReference type="GO" id="GO:0016811">
    <property type="term" value="F:hydrolase activity, acting on carbon-nitrogen (but not peptide) bonds, in linear amides"/>
    <property type="evidence" value="ECO:0007669"/>
    <property type="project" value="UniProtKB-ARBA"/>
</dbReference>
<name>A0A7K3WUE9_9FLAO</name>
<dbReference type="Gene3D" id="3.60.20.30">
    <property type="entry name" value="(Glycosyl)asparaginase"/>
    <property type="match status" value="1"/>
</dbReference>
<dbReference type="Pfam" id="PF01112">
    <property type="entry name" value="Asparaginase_2"/>
    <property type="match status" value="1"/>
</dbReference>
<dbReference type="InterPro" id="IPR000246">
    <property type="entry name" value="Peptidase_T2"/>
</dbReference>
<comment type="caution">
    <text evidence="8">The sequence shown here is derived from an EMBL/GenBank/DDBJ whole genome shotgun (WGS) entry which is preliminary data.</text>
</comment>
<keyword evidence="3" id="KW-0068">Autocatalytic cleavage</keyword>
<organism evidence="8 9">
    <name type="scientific">Cryomorpha ignava</name>
    <dbReference type="NCBI Taxonomy" id="101383"/>
    <lineage>
        <taxon>Bacteria</taxon>
        <taxon>Pseudomonadati</taxon>
        <taxon>Bacteroidota</taxon>
        <taxon>Flavobacteriia</taxon>
        <taxon>Flavobacteriales</taxon>
        <taxon>Cryomorphaceae</taxon>
        <taxon>Cryomorpha</taxon>
    </lineage>
</organism>
<dbReference type="FunFam" id="3.60.20.30:FF:000001">
    <property type="entry name" value="Isoaspartyl peptidase/L-asparaginase"/>
    <property type="match status" value="1"/>
</dbReference>
<evidence type="ECO:0000256" key="5">
    <source>
        <dbReference type="PIRSR" id="PIRSR600246-1"/>
    </source>
</evidence>
<sequence>MKLTFSLIFVLFALSGNVFGQTINRPAIVIHGGAGTIERHLLSDSLETIIRTALQDALNAGYAVLENGGTAVDAVEATITLLENCPEFNAGKGAVMTDVGTHELDASIMDGSDLNAGAVAGVKTVKSPILAARTVMVRSPHVMLAGEGAEEFAKQEGLEMVDNTYFTTPRIQKRWDESHKGEGSNVPKSKFSKFGTVGCVALDKDGNIAAGTSTGGMMNKKYGRIGDSPIIGAGTYADNETCGVSCTGHGEYFIRIGVAKEISDQMKFGKKTLKEAAEYTVNEHLSGMNAQGGIIAMDKDGNFELVFNTPGMYRGYKNATDEKVMIYGDE</sequence>